<reference evidence="2 3" key="1">
    <citation type="submission" date="2023-11" db="EMBL/GenBank/DDBJ databases">
        <title>Analysis of the Genomes of Mucilaginibacter gossypii cycad 4 and M. sabulilitoris SNA2: microbes with the potential for plant growth promotion.</title>
        <authorList>
            <person name="Hirsch A.M."/>
            <person name="Humm E."/>
            <person name="Rubbi M."/>
            <person name="Del Vecchio G."/>
            <person name="Ha S.M."/>
            <person name="Pellegrini M."/>
            <person name="Gunsalus R.P."/>
        </authorList>
    </citation>
    <scope>NUCLEOTIDE SEQUENCE [LARGE SCALE GENOMIC DNA]</scope>
    <source>
        <strain evidence="2 3">SNA2</strain>
    </source>
</reference>
<protein>
    <submittedName>
        <fullName evidence="2">Glycosyltransferase family 4 protein</fullName>
    </submittedName>
</protein>
<organism evidence="2 3">
    <name type="scientific">Mucilaginibacter sabulilitoris</name>
    <dbReference type="NCBI Taxonomy" id="1173583"/>
    <lineage>
        <taxon>Bacteria</taxon>
        <taxon>Pseudomonadati</taxon>
        <taxon>Bacteroidota</taxon>
        <taxon>Sphingobacteriia</taxon>
        <taxon>Sphingobacteriales</taxon>
        <taxon>Sphingobacteriaceae</taxon>
        <taxon>Mucilaginibacter</taxon>
    </lineage>
</organism>
<dbReference type="PANTHER" id="PTHR12526:SF638">
    <property type="entry name" value="SPORE COAT PROTEIN SA"/>
    <property type="match status" value="1"/>
</dbReference>
<dbReference type="InterPro" id="IPR028098">
    <property type="entry name" value="Glyco_trans_4-like_N"/>
</dbReference>
<dbReference type="Gene3D" id="3.40.50.2000">
    <property type="entry name" value="Glycogen Phosphorylase B"/>
    <property type="match status" value="2"/>
</dbReference>
<evidence type="ECO:0000259" key="1">
    <source>
        <dbReference type="Pfam" id="PF13477"/>
    </source>
</evidence>
<keyword evidence="3" id="KW-1185">Reference proteome</keyword>
<gene>
    <name evidence="2" type="ORF">SNE25_07195</name>
</gene>
<evidence type="ECO:0000313" key="3">
    <source>
        <dbReference type="Proteomes" id="UP001324380"/>
    </source>
</evidence>
<dbReference type="CDD" id="cd03808">
    <property type="entry name" value="GT4_CapM-like"/>
    <property type="match status" value="1"/>
</dbReference>
<dbReference type="Proteomes" id="UP001324380">
    <property type="component" value="Chromosome"/>
</dbReference>
<dbReference type="SUPFAM" id="SSF53756">
    <property type="entry name" value="UDP-Glycosyltransferase/glycogen phosphorylase"/>
    <property type="match status" value="1"/>
</dbReference>
<accession>A0ABZ0TQA9</accession>
<dbReference type="RefSeq" id="WP_321564420.1">
    <property type="nucleotide sequence ID" value="NZ_CP139558.1"/>
</dbReference>
<dbReference type="EMBL" id="CP139558">
    <property type="protein sequence ID" value="WPU95308.1"/>
    <property type="molecule type" value="Genomic_DNA"/>
</dbReference>
<dbReference type="Pfam" id="PF13692">
    <property type="entry name" value="Glyco_trans_1_4"/>
    <property type="match status" value="1"/>
</dbReference>
<feature type="domain" description="Glycosyltransferase subfamily 4-like N-terminal" evidence="1">
    <location>
        <begin position="32"/>
        <end position="145"/>
    </location>
</feature>
<dbReference type="PANTHER" id="PTHR12526">
    <property type="entry name" value="GLYCOSYLTRANSFERASE"/>
    <property type="match status" value="1"/>
</dbReference>
<name>A0ABZ0TQA9_9SPHI</name>
<sequence>MNKAGQKVLIACDSPKSLIDFRGKLIEQLVQRHKVCVFTPRITQQGIREKLASWNVDVYENELNGSNVSVFSDMKYIIQLFKLIRKLRPDVFFPYTFKPVIYGTPLAKLCRVKRITPMLSGLGYNFTPKGKTGLLSSITRRLLKFSLIGSRRLRIIFQNKDDYQTLLQHQILTTKHKVGIVNGSGVDLDHYEYTPPNTKKVSFLMIARLINAKGINEYYEAAHSIRLQYPDVQFKLIGTYGPNVDTISNDLYEKIKSGETITYVGEVNDVRPFIKEASVVVLPSYYGEGVPRCLLESMAMGRAIITSDSVGCKETIESAPGANGFLVPAKNVPELVAKMKFYLSNSLAIYSYGINGLAFARKKFDVHLVNAEMLKIMQLN</sequence>
<proteinExistence type="predicted"/>
<evidence type="ECO:0000313" key="2">
    <source>
        <dbReference type="EMBL" id="WPU95308.1"/>
    </source>
</evidence>
<dbReference type="Pfam" id="PF13477">
    <property type="entry name" value="Glyco_trans_4_2"/>
    <property type="match status" value="1"/>
</dbReference>